<evidence type="ECO:0000256" key="3">
    <source>
        <dbReference type="ARBA" id="ARBA00009548"/>
    </source>
</evidence>
<evidence type="ECO:0000259" key="14">
    <source>
        <dbReference type="Pfam" id="PF09405"/>
    </source>
</evidence>
<dbReference type="GO" id="GO:0003729">
    <property type="term" value="F:mRNA binding"/>
    <property type="evidence" value="ECO:0007669"/>
    <property type="project" value="InterPro"/>
</dbReference>
<comment type="similarity">
    <text evidence="3">Belongs to the CASC3 family.</text>
</comment>
<keyword evidence="7" id="KW-0509">mRNA transport</keyword>
<name>A0AAW2JL74_SESRA</name>
<comment type="subcellular location">
    <subcellularLocation>
        <location evidence="2">Cytoplasm</location>
    </subcellularLocation>
    <subcellularLocation>
        <location evidence="1">Nucleus</location>
    </subcellularLocation>
</comment>
<evidence type="ECO:0000256" key="10">
    <source>
        <dbReference type="ARBA" id="ARBA00023161"/>
    </source>
</evidence>
<dbReference type="Pfam" id="PF09405">
    <property type="entry name" value="Btz"/>
    <property type="match status" value="1"/>
</dbReference>
<dbReference type="InterPro" id="IPR018545">
    <property type="entry name" value="Btz_dom"/>
</dbReference>
<keyword evidence="5" id="KW-0963">Cytoplasm</keyword>
<evidence type="ECO:0000256" key="6">
    <source>
        <dbReference type="ARBA" id="ARBA00022664"/>
    </source>
</evidence>
<evidence type="ECO:0000256" key="9">
    <source>
        <dbReference type="ARBA" id="ARBA00022884"/>
    </source>
</evidence>
<evidence type="ECO:0000313" key="15">
    <source>
        <dbReference type="EMBL" id="KAL0294723.1"/>
    </source>
</evidence>
<dbReference type="GO" id="GO:0005737">
    <property type="term" value="C:cytoplasm"/>
    <property type="evidence" value="ECO:0007669"/>
    <property type="project" value="UniProtKB-SubCell"/>
</dbReference>
<reference evidence="15" key="2">
    <citation type="journal article" date="2024" name="Plant">
        <title>Genomic evolution and insights into agronomic trait innovations of Sesamum species.</title>
        <authorList>
            <person name="Miao H."/>
            <person name="Wang L."/>
            <person name="Qu L."/>
            <person name="Liu H."/>
            <person name="Sun Y."/>
            <person name="Le M."/>
            <person name="Wang Q."/>
            <person name="Wei S."/>
            <person name="Zheng Y."/>
            <person name="Lin W."/>
            <person name="Duan Y."/>
            <person name="Cao H."/>
            <person name="Xiong S."/>
            <person name="Wang X."/>
            <person name="Wei L."/>
            <person name="Li C."/>
            <person name="Ma Q."/>
            <person name="Ju M."/>
            <person name="Zhao R."/>
            <person name="Li G."/>
            <person name="Mu C."/>
            <person name="Tian Q."/>
            <person name="Mei H."/>
            <person name="Zhang T."/>
            <person name="Gao T."/>
            <person name="Zhang H."/>
        </authorList>
    </citation>
    <scope>NUCLEOTIDE SEQUENCE</scope>
    <source>
        <strain evidence="15">G02</strain>
    </source>
</reference>
<dbReference type="EMBL" id="JACGWJ010000138">
    <property type="protein sequence ID" value="KAL0294723.1"/>
    <property type="molecule type" value="Genomic_DNA"/>
</dbReference>
<accession>A0AAW2JL74</accession>
<evidence type="ECO:0000256" key="8">
    <source>
        <dbReference type="ARBA" id="ARBA00022845"/>
    </source>
</evidence>
<evidence type="ECO:0000256" key="2">
    <source>
        <dbReference type="ARBA" id="ARBA00004496"/>
    </source>
</evidence>
<keyword evidence="8" id="KW-0810">Translation regulation</keyword>
<evidence type="ECO:0000256" key="12">
    <source>
        <dbReference type="ARBA" id="ARBA00023242"/>
    </source>
</evidence>
<dbReference type="InterPro" id="IPR044796">
    <property type="entry name" value="MLN51_plant"/>
</dbReference>
<keyword evidence="9" id="KW-0694">RNA-binding</keyword>
<keyword evidence="12" id="KW-0539">Nucleus</keyword>
<dbReference type="GO" id="GO:0006417">
    <property type="term" value="P:regulation of translation"/>
    <property type="evidence" value="ECO:0007669"/>
    <property type="project" value="UniProtKB-KW"/>
</dbReference>
<sequence>MMWRWWQWKELRMRKKELFTVELLEEEEKKEVNDEANKIDDENNNVPDGQHEEERKEMEPFAVPTAGAFYMHDDRFRDNAGGRHRYQLMLCVRMSCIDWILYG</sequence>
<gene>
    <name evidence="15" type="ORF">Sradi_6872500</name>
</gene>
<organism evidence="15">
    <name type="scientific">Sesamum radiatum</name>
    <name type="common">Black benniseed</name>
    <dbReference type="NCBI Taxonomy" id="300843"/>
    <lineage>
        <taxon>Eukaryota</taxon>
        <taxon>Viridiplantae</taxon>
        <taxon>Streptophyta</taxon>
        <taxon>Embryophyta</taxon>
        <taxon>Tracheophyta</taxon>
        <taxon>Spermatophyta</taxon>
        <taxon>Magnoliopsida</taxon>
        <taxon>eudicotyledons</taxon>
        <taxon>Gunneridae</taxon>
        <taxon>Pentapetalae</taxon>
        <taxon>asterids</taxon>
        <taxon>lamiids</taxon>
        <taxon>Lamiales</taxon>
        <taxon>Pedaliaceae</taxon>
        <taxon>Sesamum</taxon>
    </lineage>
</organism>
<dbReference type="AlphaFoldDB" id="A0AAW2JL74"/>
<evidence type="ECO:0000256" key="1">
    <source>
        <dbReference type="ARBA" id="ARBA00004123"/>
    </source>
</evidence>
<feature type="compositionally biased region" description="Basic and acidic residues" evidence="13">
    <location>
        <begin position="28"/>
        <end position="41"/>
    </location>
</feature>
<feature type="domain" description="Btz" evidence="14">
    <location>
        <begin position="28"/>
        <end position="86"/>
    </location>
</feature>
<dbReference type="GO" id="GO:0008380">
    <property type="term" value="P:RNA splicing"/>
    <property type="evidence" value="ECO:0007669"/>
    <property type="project" value="UniProtKB-KW"/>
</dbReference>
<dbReference type="GO" id="GO:0051028">
    <property type="term" value="P:mRNA transport"/>
    <property type="evidence" value="ECO:0007669"/>
    <property type="project" value="UniProtKB-KW"/>
</dbReference>
<reference evidence="15" key="1">
    <citation type="submission" date="2020-06" db="EMBL/GenBank/DDBJ databases">
        <authorList>
            <person name="Li T."/>
            <person name="Hu X."/>
            <person name="Zhang T."/>
            <person name="Song X."/>
            <person name="Zhang H."/>
            <person name="Dai N."/>
            <person name="Sheng W."/>
            <person name="Hou X."/>
            <person name="Wei L."/>
        </authorList>
    </citation>
    <scope>NUCLEOTIDE SEQUENCE</scope>
    <source>
        <strain evidence="15">G02</strain>
        <tissue evidence="15">Leaf</tissue>
    </source>
</reference>
<protein>
    <recommendedName>
        <fullName evidence="14">Btz domain-containing protein</fullName>
    </recommendedName>
</protein>
<comment type="caution">
    <text evidence="15">The sequence shown here is derived from an EMBL/GenBank/DDBJ whole genome shotgun (WGS) entry which is preliminary data.</text>
</comment>
<keyword evidence="4" id="KW-0813">Transport</keyword>
<evidence type="ECO:0000256" key="5">
    <source>
        <dbReference type="ARBA" id="ARBA00022490"/>
    </source>
</evidence>
<dbReference type="GO" id="GO:0000184">
    <property type="term" value="P:nuclear-transcribed mRNA catabolic process, nonsense-mediated decay"/>
    <property type="evidence" value="ECO:0007669"/>
    <property type="project" value="UniProtKB-KW"/>
</dbReference>
<evidence type="ECO:0000256" key="7">
    <source>
        <dbReference type="ARBA" id="ARBA00022816"/>
    </source>
</evidence>
<feature type="region of interest" description="Disordered" evidence="13">
    <location>
        <begin position="28"/>
        <end position="57"/>
    </location>
</feature>
<keyword evidence="11" id="KW-0508">mRNA splicing</keyword>
<evidence type="ECO:0000256" key="11">
    <source>
        <dbReference type="ARBA" id="ARBA00023187"/>
    </source>
</evidence>
<evidence type="ECO:0000256" key="13">
    <source>
        <dbReference type="SAM" id="MobiDB-lite"/>
    </source>
</evidence>
<dbReference type="GO" id="GO:0035145">
    <property type="term" value="C:exon-exon junction complex"/>
    <property type="evidence" value="ECO:0007669"/>
    <property type="project" value="InterPro"/>
</dbReference>
<dbReference type="PANTHER" id="PTHR46837:SF5">
    <property type="entry name" value="PROTEIN MLN51 HOMOLOG"/>
    <property type="match status" value="1"/>
</dbReference>
<keyword evidence="10" id="KW-0866">Nonsense-mediated mRNA decay</keyword>
<proteinExistence type="inferred from homology"/>
<evidence type="ECO:0000256" key="4">
    <source>
        <dbReference type="ARBA" id="ARBA00022448"/>
    </source>
</evidence>
<dbReference type="PANTHER" id="PTHR46837">
    <property type="entry name" value="PROTEIN MLN51 HOMOLOG"/>
    <property type="match status" value="1"/>
</dbReference>
<dbReference type="GO" id="GO:0006397">
    <property type="term" value="P:mRNA processing"/>
    <property type="evidence" value="ECO:0007669"/>
    <property type="project" value="UniProtKB-KW"/>
</dbReference>
<keyword evidence="6" id="KW-0507">mRNA processing</keyword>